<name>A0A6N9NQ75_9FLAO</name>
<dbReference type="RefSeq" id="WP_160634201.1">
    <property type="nucleotide sequence ID" value="NZ_WWNE01000018.1"/>
</dbReference>
<protein>
    <submittedName>
        <fullName evidence="3">Outer membrane beta-barrel protein</fullName>
    </submittedName>
</protein>
<proteinExistence type="predicted"/>
<reference evidence="3 4" key="1">
    <citation type="submission" date="2019-12" db="EMBL/GenBank/DDBJ databases">
        <authorList>
            <person name="Zhao J."/>
        </authorList>
    </citation>
    <scope>NUCLEOTIDE SEQUENCE [LARGE SCALE GENOMIC DNA]</scope>
    <source>
        <strain evidence="3 4">S-15</strain>
    </source>
</reference>
<evidence type="ECO:0000256" key="1">
    <source>
        <dbReference type="SAM" id="SignalP"/>
    </source>
</evidence>
<sequence>MKKRAKQILAVSTVLLSTIFTNPVIAQDENDSEFGIKGGLNFSNFYSDEVDDQNLRIGYNAGLFFKAALTEHFAIQPEVLYTTKGATTKYDNFFTGEAEFTQKFNYLEVPVLAVLNLTDNFNIHGGPYVAYMLKAELENNADNDDFDAVESLNEADFERLDYGIAVGVGFEFDILRFGARYNYGLREIGKDQTLNVGGFPVPTSSFSDFKNSQASLFVGLSF</sequence>
<feature type="signal peptide" evidence="1">
    <location>
        <begin position="1"/>
        <end position="26"/>
    </location>
</feature>
<feature type="domain" description="Outer membrane protein beta-barrel" evidence="2">
    <location>
        <begin position="26"/>
        <end position="187"/>
    </location>
</feature>
<dbReference type="EMBL" id="WWNE01000018">
    <property type="protein sequence ID" value="NBG67247.1"/>
    <property type="molecule type" value="Genomic_DNA"/>
</dbReference>
<keyword evidence="4" id="KW-1185">Reference proteome</keyword>
<comment type="caution">
    <text evidence="3">The sequence shown here is derived from an EMBL/GenBank/DDBJ whole genome shotgun (WGS) entry which is preliminary data.</text>
</comment>
<dbReference type="InterPro" id="IPR025665">
    <property type="entry name" value="Beta-barrel_OMP_2"/>
</dbReference>
<accession>A0A6N9NQ75</accession>
<evidence type="ECO:0000259" key="2">
    <source>
        <dbReference type="Pfam" id="PF13568"/>
    </source>
</evidence>
<keyword evidence="1" id="KW-0732">Signal</keyword>
<dbReference type="Proteomes" id="UP000470771">
    <property type="component" value="Unassembled WGS sequence"/>
</dbReference>
<dbReference type="Pfam" id="PF13568">
    <property type="entry name" value="OMP_b-brl_2"/>
    <property type="match status" value="1"/>
</dbReference>
<organism evidence="3 4">
    <name type="scientific">Acidiluteibacter ferrifornacis</name>
    <dbReference type="NCBI Taxonomy" id="2692424"/>
    <lineage>
        <taxon>Bacteria</taxon>
        <taxon>Pseudomonadati</taxon>
        <taxon>Bacteroidota</taxon>
        <taxon>Flavobacteriia</taxon>
        <taxon>Flavobacteriales</taxon>
        <taxon>Cryomorphaceae</taxon>
        <taxon>Acidiluteibacter</taxon>
    </lineage>
</organism>
<evidence type="ECO:0000313" key="4">
    <source>
        <dbReference type="Proteomes" id="UP000470771"/>
    </source>
</evidence>
<evidence type="ECO:0000313" key="3">
    <source>
        <dbReference type="EMBL" id="NBG67247.1"/>
    </source>
</evidence>
<feature type="chain" id="PRO_5027001062" evidence="1">
    <location>
        <begin position="27"/>
        <end position="222"/>
    </location>
</feature>
<dbReference type="AlphaFoldDB" id="A0A6N9NQ75"/>
<gene>
    <name evidence="3" type="ORF">GQN54_14050</name>
</gene>